<dbReference type="InterPro" id="IPR023614">
    <property type="entry name" value="Porin_dom_sf"/>
</dbReference>
<gene>
    <name evidence="1" type="ORF">JIN87_19700</name>
</gene>
<comment type="caution">
    <text evidence="1">The sequence shown here is derived from an EMBL/GenBank/DDBJ whole genome shotgun (WGS) entry which is preliminary data.</text>
</comment>
<sequence length="406" mass="45898">MDTRTSFRIYFLATAMLLSFPIVQNSEGLELGEHTVKLSTQALVMGRDFGNDNQGSSGSVSATVDFGWRPAERLELDGQFVQVNQIYQEGRADAAYWLSNDDETVLNGLSLKYDFSSEMDRSSVLKLGRILDHYDFFPSYKNARHKVQAFEGGVWKTDLAEGLSLDVGHIERYSSWSSREGGPSPVNGDFITLSKRLGRSGGDSGVQFLSSDYQAGKYSLTAYDYYAKDLYNNFGFKVSRVLSPDNAKGQWSARFRYDRQDGDSGGFLAGHEAEVIEATVGFKKDSYFWNAGWTHVGSSASYLAPFRTSHEIDMSFMWYTNQYEVGTDSFHWKGVYKKKGWVFYGLLIHADHVNRDESEANLVIRRVLENNVWFALFGGYGQRNFDDAVIEDGWGRDLRFYAGCSF</sequence>
<dbReference type="RefSeq" id="WP_200357332.1">
    <property type="nucleotide sequence ID" value="NZ_JAENIL010000041.1"/>
</dbReference>
<accession>A0A934S173</accession>
<dbReference type="Gene3D" id="2.40.160.10">
    <property type="entry name" value="Porin"/>
    <property type="match status" value="1"/>
</dbReference>
<keyword evidence="2" id="KW-1185">Reference proteome</keyword>
<dbReference type="EMBL" id="JAENIL010000041">
    <property type="protein sequence ID" value="MBK1879119.1"/>
    <property type="molecule type" value="Genomic_DNA"/>
</dbReference>
<protein>
    <submittedName>
        <fullName evidence="1">Uncharacterized protein</fullName>
    </submittedName>
</protein>
<proteinExistence type="predicted"/>
<name>A0A934S173_9BACT</name>
<evidence type="ECO:0000313" key="1">
    <source>
        <dbReference type="EMBL" id="MBK1879119.1"/>
    </source>
</evidence>
<dbReference type="Proteomes" id="UP000617628">
    <property type="component" value="Unassembled WGS sequence"/>
</dbReference>
<dbReference type="AlphaFoldDB" id="A0A934S173"/>
<reference evidence="1" key="1">
    <citation type="submission" date="2021-01" db="EMBL/GenBank/DDBJ databases">
        <title>Modified the classification status of verrucomicrobia.</title>
        <authorList>
            <person name="Feng X."/>
        </authorList>
    </citation>
    <scope>NUCLEOTIDE SEQUENCE</scope>
    <source>
        <strain evidence="1">KCTC 13126</strain>
    </source>
</reference>
<organism evidence="1 2">
    <name type="scientific">Pelagicoccus mobilis</name>
    <dbReference type="NCBI Taxonomy" id="415221"/>
    <lineage>
        <taxon>Bacteria</taxon>
        <taxon>Pseudomonadati</taxon>
        <taxon>Verrucomicrobiota</taxon>
        <taxon>Opitutia</taxon>
        <taxon>Puniceicoccales</taxon>
        <taxon>Pelagicoccaceae</taxon>
        <taxon>Pelagicoccus</taxon>
    </lineage>
</organism>
<evidence type="ECO:0000313" key="2">
    <source>
        <dbReference type="Proteomes" id="UP000617628"/>
    </source>
</evidence>